<gene>
    <name evidence="1" type="ORF">Y1Q_0007856</name>
</gene>
<reference evidence="1 2" key="1">
    <citation type="journal article" date="2012" name="Genome Biol.">
        <title>Sequencing three crocodilian genomes to illuminate the evolution of archosaurs and amniotes.</title>
        <authorList>
            <person name="St John J.A."/>
            <person name="Braun E.L."/>
            <person name="Isberg S.R."/>
            <person name="Miles L.G."/>
            <person name="Chong A.Y."/>
            <person name="Gongora J."/>
            <person name="Dalzell P."/>
            <person name="Moran C."/>
            <person name="Bed'hom B."/>
            <person name="Abzhanov A."/>
            <person name="Burgess S.C."/>
            <person name="Cooksey A.M."/>
            <person name="Castoe T.A."/>
            <person name="Crawford N.G."/>
            <person name="Densmore L.D."/>
            <person name="Drew J.C."/>
            <person name="Edwards S.V."/>
            <person name="Faircloth B.C."/>
            <person name="Fujita M.K."/>
            <person name="Greenwold M.J."/>
            <person name="Hoffmann F.G."/>
            <person name="Howard J.M."/>
            <person name="Iguchi T."/>
            <person name="Janes D.E."/>
            <person name="Khan S.Y."/>
            <person name="Kohno S."/>
            <person name="de Koning A.J."/>
            <person name="Lance S.L."/>
            <person name="McCarthy F.M."/>
            <person name="McCormack J.E."/>
            <person name="Merchant M.E."/>
            <person name="Peterson D.G."/>
            <person name="Pollock D.D."/>
            <person name="Pourmand N."/>
            <person name="Raney B.J."/>
            <person name="Roessler K.A."/>
            <person name="Sanford J.R."/>
            <person name="Sawyer R.H."/>
            <person name="Schmidt C.J."/>
            <person name="Triplett E.W."/>
            <person name="Tuberville T.D."/>
            <person name="Venegas-Anaya M."/>
            <person name="Howard J.T."/>
            <person name="Jarvis E.D."/>
            <person name="Guillette L.J.Jr."/>
            <person name="Glenn T.C."/>
            <person name="Green R.E."/>
            <person name="Ray D.A."/>
        </authorList>
    </citation>
    <scope>NUCLEOTIDE SEQUENCE [LARGE SCALE GENOMIC DNA]</scope>
    <source>
        <strain evidence="1">KSC_2009_1</strain>
    </source>
</reference>
<accession>A0A151NEJ4</accession>
<name>A0A151NEJ4_ALLMI</name>
<evidence type="ECO:0000313" key="1">
    <source>
        <dbReference type="EMBL" id="KYO35241.1"/>
    </source>
</evidence>
<proteinExistence type="predicted"/>
<dbReference type="EMBL" id="AKHW03003201">
    <property type="protein sequence ID" value="KYO35241.1"/>
    <property type="molecule type" value="Genomic_DNA"/>
</dbReference>
<dbReference type="AlphaFoldDB" id="A0A151NEJ4"/>
<protein>
    <submittedName>
        <fullName evidence="1">Uncharacterized protein</fullName>
    </submittedName>
</protein>
<dbReference type="Proteomes" id="UP000050525">
    <property type="component" value="Unassembled WGS sequence"/>
</dbReference>
<keyword evidence="2" id="KW-1185">Reference proteome</keyword>
<sequence length="147" mass="15795">MMLACDMHGVGVLYVLRPFWTDTLLLSNDGVGTWKVSLTCSGICPGAHKGHCGILVLGVCFTQRSFRSLAHAVSSTLLSPAECISQEESLSSDSSSLALWTLSNGLSPELEVPCWAHCLPIQMKQQLQKCCMGPCFLLVFSASSKVS</sequence>
<evidence type="ECO:0000313" key="2">
    <source>
        <dbReference type="Proteomes" id="UP000050525"/>
    </source>
</evidence>
<comment type="caution">
    <text evidence="1">The sequence shown here is derived from an EMBL/GenBank/DDBJ whole genome shotgun (WGS) entry which is preliminary data.</text>
</comment>
<organism evidence="1 2">
    <name type="scientific">Alligator mississippiensis</name>
    <name type="common">American alligator</name>
    <dbReference type="NCBI Taxonomy" id="8496"/>
    <lineage>
        <taxon>Eukaryota</taxon>
        <taxon>Metazoa</taxon>
        <taxon>Chordata</taxon>
        <taxon>Craniata</taxon>
        <taxon>Vertebrata</taxon>
        <taxon>Euteleostomi</taxon>
        <taxon>Archelosauria</taxon>
        <taxon>Archosauria</taxon>
        <taxon>Crocodylia</taxon>
        <taxon>Alligatoridae</taxon>
        <taxon>Alligatorinae</taxon>
        <taxon>Alligator</taxon>
    </lineage>
</organism>